<reference evidence="1 2" key="1">
    <citation type="submission" date="2021-06" db="EMBL/GenBank/DDBJ databases">
        <title>Caerostris darwini draft genome.</title>
        <authorList>
            <person name="Kono N."/>
            <person name="Arakawa K."/>
        </authorList>
    </citation>
    <scope>NUCLEOTIDE SEQUENCE [LARGE SCALE GENOMIC DNA]</scope>
</reference>
<protein>
    <submittedName>
        <fullName evidence="1">Uncharacterized protein</fullName>
    </submittedName>
</protein>
<dbReference type="AlphaFoldDB" id="A0AAV4SHV7"/>
<dbReference type="Proteomes" id="UP001054837">
    <property type="component" value="Unassembled WGS sequence"/>
</dbReference>
<dbReference type="EMBL" id="BPLQ01007670">
    <property type="protein sequence ID" value="GIY31428.1"/>
    <property type="molecule type" value="Genomic_DNA"/>
</dbReference>
<evidence type="ECO:0000313" key="2">
    <source>
        <dbReference type="Proteomes" id="UP001054837"/>
    </source>
</evidence>
<comment type="caution">
    <text evidence="1">The sequence shown here is derived from an EMBL/GenBank/DDBJ whole genome shotgun (WGS) entry which is preliminary data.</text>
</comment>
<proteinExistence type="predicted"/>
<gene>
    <name evidence="1" type="ORF">CDAR_292751</name>
</gene>
<sequence>MNAPKNPRFSREDCATVHSLLHIKTTVAPRDHLLPMRDCRLTRDHKNLTFISRPLFHFRLDCVAVCAGDERSEKPILILSPCLSLKRKRGSMSLKGYSLLERSQAARNRIFMCTPRTVYCTLINSYPVENIVKPHIMHLSKRKPSSDPSQQVPH</sequence>
<organism evidence="1 2">
    <name type="scientific">Caerostris darwini</name>
    <dbReference type="NCBI Taxonomy" id="1538125"/>
    <lineage>
        <taxon>Eukaryota</taxon>
        <taxon>Metazoa</taxon>
        <taxon>Ecdysozoa</taxon>
        <taxon>Arthropoda</taxon>
        <taxon>Chelicerata</taxon>
        <taxon>Arachnida</taxon>
        <taxon>Araneae</taxon>
        <taxon>Araneomorphae</taxon>
        <taxon>Entelegynae</taxon>
        <taxon>Araneoidea</taxon>
        <taxon>Araneidae</taxon>
        <taxon>Caerostris</taxon>
    </lineage>
</organism>
<evidence type="ECO:0000313" key="1">
    <source>
        <dbReference type="EMBL" id="GIY31428.1"/>
    </source>
</evidence>
<accession>A0AAV4SHV7</accession>
<name>A0AAV4SHV7_9ARAC</name>
<keyword evidence="2" id="KW-1185">Reference proteome</keyword>